<dbReference type="STRING" id="1042163.BRLA_c028820"/>
<dbReference type="Proteomes" id="UP000005850">
    <property type="component" value="Chromosome"/>
</dbReference>
<evidence type="ECO:0000313" key="2">
    <source>
        <dbReference type="EMBL" id="AIG27196.1"/>
    </source>
</evidence>
<evidence type="ECO:0000256" key="1">
    <source>
        <dbReference type="SAM" id="Phobius"/>
    </source>
</evidence>
<keyword evidence="1" id="KW-0812">Transmembrane</keyword>
<dbReference type="EMBL" id="CP007806">
    <property type="protein sequence ID" value="AIG27196.1"/>
    <property type="molecule type" value="Genomic_DNA"/>
</dbReference>
<keyword evidence="1" id="KW-0472">Membrane</keyword>
<feature type="transmembrane region" description="Helical" evidence="1">
    <location>
        <begin position="47"/>
        <end position="66"/>
    </location>
</feature>
<keyword evidence="3" id="KW-1185">Reference proteome</keyword>
<gene>
    <name evidence="2" type="ORF">BRLA_c028820</name>
</gene>
<name>A0A075R6X9_BRELA</name>
<dbReference type="AlphaFoldDB" id="A0A075R6X9"/>
<dbReference type="KEGG" id="blr:BRLA_c028820"/>
<feature type="transmembrane region" description="Helical" evidence="1">
    <location>
        <begin position="5"/>
        <end position="22"/>
    </location>
</feature>
<sequence>MANNYIYIAFGLMLITTLYDIFKNKWIFKPINGGLLSGLIYAIDTRYWLVSLLLLLFFYGFGFWRLKIKAQHNFQKKG</sequence>
<dbReference type="HOGENOM" id="CLU_2615093_0_0_9"/>
<accession>A0A075R6X9</accession>
<proteinExistence type="predicted"/>
<evidence type="ECO:0000313" key="3">
    <source>
        <dbReference type="Proteomes" id="UP000005850"/>
    </source>
</evidence>
<organism evidence="2 3">
    <name type="scientific">Brevibacillus laterosporus LMG 15441</name>
    <dbReference type="NCBI Taxonomy" id="1042163"/>
    <lineage>
        <taxon>Bacteria</taxon>
        <taxon>Bacillati</taxon>
        <taxon>Bacillota</taxon>
        <taxon>Bacilli</taxon>
        <taxon>Bacillales</taxon>
        <taxon>Paenibacillaceae</taxon>
        <taxon>Brevibacillus</taxon>
    </lineage>
</organism>
<reference evidence="2 3" key="1">
    <citation type="journal article" date="2011" name="J. Bacteriol.">
        <title>Genome sequence of Brevibacillus laterosporus LMG 15441, a pathogen of invertebrates.</title>
        <authorList>
            <person name="Djukic M."/>
            <person name="Poehlein A."/>
            <person name="Thurmer A."/>
            <person name="Daniel R."/>
        </authorList>
    </citation>
    <scope>NUCLEOTIDE SEQUENCE [LARGE SCALE GENOMIC DNA]</scope>
    <source>
        <strain evidence="2 3">LMG 15441</strain>
    </source>
</reference>
<keyword evidence="1" id="KW-1133">Transmembrane helix</keyword>
<protein>
    <submittedName>
        <fullName evidence="2">Uncharacterized protein</fullName>
    </submittedName>
</protein>